<proteinExistence type="inferred from homology"/>
<dbReference type="FunFam" id="1.10.10.60:FF:000054">
    <property type="entry name" value="One cut domain family member"/>
    <property type="match status" value="1"/>
</dbReference>
<dbReference type="eggNOG" id="KOG2252">
    <property type="taxonomic scope" value="Eukaryota"/>
</dbReference>
<keyword evidence="7 8" id="KW-0539">Nucleus</keyword>
<keyword evidence="3 10" id="KW-0805">Transcription regulation</keyword>
<comment type="similarity">
    <text evidence="2 10">Belongs to the CUT homeobox family.</text>
</comment>
<evidence type="ECO:0000256" key="3">
    <source>
        <dbReference type="ARBA" id="ARBA00023015"/>
    </source>
</evidence>
<accession>E3NQV5</accession>
<keyword evidence="15" id="KW-1185">Reference proteome</keyword>
<dbReference type="SUPFAM" id="SSF46689">
    <property type="entry name" value="Homeodomain-like"/>
    <property type="match status" value="1"/>
</dbReference>
<evidence type="ECO:0000256" key="2">
    <source>
        <dbReference type="ARBA" id="ARBA00008190"/>
    </source>
</evidence>
<feature type="domain" description="Homeobox" evidence="12">
    <location>
        <begin position="339"/>
        <end position="399"/>
    </location>
</feature>
<organism evidence="15">
    <name type="scientific">Caenorhabditis remanei</name>
    <name type="common">Caenorhabditis vulgaris</name>
    <dbReference type="NCBI Taxonomy" id="31234"/>
    <lineage>
        <taxon>Eukaryota</taxon>
        <taxon>Metazoa</taxon>
        <taxon>Ecdysozoa</taxon>
        <taxon>Nematoda</taxon>
        <taxon>Chromadorea</taxon>
        <taxon>Rhabditida</taxon>
        <taxon>Rhabditina</taxon>
        <taxon>Rhabditomorpha</taxon>
        <taxon>Rhabditoidea</taxon>
        <taxon>Rhabditidae</taxon>
        <taxon>Peloderinae</taxon>
        <taxon>Caenorhabditis</taxon>
    </lineage>
</organism>
<dbReference type="InterPro" id="IPR003350">
    <property type="entry name" value="CUT_dom"/>
</dbReference>
<feature type="domain" description="CUT" evidence="13">
    <location>
        <begin position="237"/>
        <end position="323"/>
    </location>
</feature>
<dbReference type="PROSITE" id="PS50071">
    <property type="entry name" value="HOMEOBOX_2"/>
    <property type="match status" value="1"/>
</dbReference>
<dbReference type="InterPro" id="IPR051649">
    <property type="entry name" value="CUT_Homeobox"/>
</dbReference>
<dbReference type="EMBL" id="DS269597">
    <property type="protein sequence ID" value="EFO85529.1"/>
    <property type="molecule type" value="Genomic_DNA"/>
</dbReference>
<dbReference type="CDD" id="cd00086">
    <property type="entry name" value="homeodomain"/>
    <property type="match status" value="1"/>
</dbReference>
<feature type="compositionally biased region" description="Polar residues" evidence="11">
    <location>
        <begin position="97"/>
        <end position="109"/>
    </location>
</feature>
<dbReference type="FunCoup" id="E3NQV5">
    <property type="interactions" value="202"/>
</dbReference>
<evidence type="ECO:0000259" key="13">
    <source>
        <dbReference type="PROSITE" id="PS51042"/>
    </source>
</evidence>
<evidence type="ECO:0000313" key="14">
    <source>
        <dbReference type="EMBL" id="EFO85529.1"/>
    </source>
</evidence>
<feature type="compositionally biased region" description="Basic and acidic residues" evidence="11">
    <location>
        <begin position="400"/>
        <end position="420"/>
    </location>
</feature>
<feature type="compositionally biased region" description="Low complexity" evidence="11">
    <location>
        <begin position="421"/>
        <end position="432"/>
    </location>
</feature>
<dbReference type="SMART" id="SM01109">
    <property type="entry name" value="CUT"/>
    <property type="match status" value="1"/>
</dbReference>
<dbReference type="Gene3D" id="1.10.260.40">
    <property type="entry name" value="lambda repressor-like DNA-binding domains"/>
    <property type="match status" value="1"/>
</dbReference>
<keyword evidence="4 8" id="KW-0238">DNA-binding</keyword>
<protein>
    <recommendedName>
        <fullName evidence="10">One cut domain family member</fullName>
    </recommendedName>
</protein>
<keyword evidence="6 10" id="KW-0804">Transcription</keyword>
<dbReference type="PANTHER" id="PTHR14057">
    <property type="entry name" value="TRANSCRIPTION FACTOR ONECUT"/>
    <property type="match status" value="1"/>
</dbReference>
<comment type="subcellular location">
    <subcellularLocation>
        <location evidence="1 8 9">Nucleus</location>
    </subcellularLocation>
</comment>
<evidence type="ECO:0000256" key="5">
    <source>
        <dbReference type="ARBA" id="ARBA00023155"/>
    </source>
</evidence>
<dbReference type="AlphaFoldDB" id="E3NQV5"/>
<dbReference type="Proteomes" id="UP000008281">
    <property type="component" value="Unassembled WGS sequence"/>
</dbReference>
<dbReference type="Pfam" id="PF02376">
    <property type="entry name" value="CUT"/>
    <property type="match status" value="1"/>
</dbReference>
<evidence type="ECO:0000256" key="8">
    <source>
        <dbReference type="PROSITE-ProRule" id="PRU00108"/>
    </source>
</evidence>
<dbReference type="GO" id="GO:0000978">
    <property type="term" value="F:RNA polymerase II cis-regulatory region sequence-specific DNA binding"/>
    <property type="evidence" value="ECO:0007669"/>
    <property type="project" value="TreeGrafter"/>
</dbReference>
<dbReference type="OrthoDB" id="10068888at2759"/>
<evidence type="ECO:0000256" key="6">
    <source>
        <dbReference type="ARBA" id="ARBA00023163"/>
    </source>
</evidence>
<dbReference type="GO" id="GO:0000981">
    <property type="term" value="F:DNA-binding transcription factor activity, RNA polymerase II-specific"/>
    <property type="evidence" value="ECO:0007669"/>
    <property type="project" value="TreeGrafter"/>
</dbReference>
<evidence type="ECO:0000256" key="10">
    <source>
        <dbReference type="RuleBase" id="RU361129"/>
    </source>
</evidence>
<dbReference type="GO" id="GO:0005634">
    <property type="term" value="C:nucleus"/>
    <property type="evidence" value="ECO:0007669"/>
    <property type="project" value="UniProtKB-SubCell"/>
</dbReference>
<evidence type="ECO:0000256" key="7">
    <source>
        <dbReference type="ARBA" id="ARBA00023242"/>
    </source>
</evidence>
<evidence type="ECO:0000256" key="11">
    <source>
        <dbReference type="SAM" id="MobiDB-lite"/>
    </source>
</evidence>
<dbReference type="HOGENOM" id="CLU_018642_3_0_1"/>
<dbReference type="InParanoid" id="E3NQV5"/>
<dbReference type="STRING" id="31234.E3NQV5"/>
<dbReference type="InterPro" id="IPR009057">
    <property type="entry name" value="Homeodomain-like_sf"/>
</dbReference>
<dbReference type="FunFam" id="1.10.260.40:FF:000005">
    <property type="entry name" value="One cut domain family member"/>
    <property type="match status" value="1"/>
</dbReference>
<dbReference type="Pfam" id="PF00046">
    <property type="entry name" value="Homeodomain"/>
    <property type="match status" value="1"/>
</dbReference>
<evidence type="ECO:0000313" key="15">
    <source>
        <dbReference type="Proteomes" id="UP000008281"/>
    </source>
</evidence>
<dbReference type="PROSITE" id="PS51042">
    <property type="entry name" value="CUT"/>
    <property type="match status" value="1"/>
</dbReference>
<sequence>MEALTDSGSDPLLSAALRSPMHNPILSMDDEVDDSCDDVDEVSPTSIHDNHFIDFAEDLVVSERKLAQQGRSTIRSGPLICDNYATLTNLRPLPPISTVTSKKYQNTRQSPSPNPSSLNYYFPTSSTSSYELKYEEEEDDECGGLTHSSSSPSDFSNHGTEIHHPFSASSFDSFDVSTSSNTTNKTIMNSTDKFIARIQEADSVSEVLQILENKLYFQTTKSPKGTSPAALIMGHSEDDIDDGEELNTKELALQIASELKRYSIPQAIFAERVLCRSQGTLSDLLRNPKPWNKLKSGRETFRRMAKWLEEPEFQRMSALRLAACKRKEELSTSPTTPMIVPKKTRLVFTDIQRRTLQAIFRETKRPSREMQITISQQLNLDPTTVANFFMNARRRGHDLKQETPEREMEESNIHHVDHHSSSSSCASTSSSSSMQMDNYICDINTINILEEEESTPPRETLYSIQLHEHELDFPANILEP</sequence>
<gene>
    <name evidence="14" type="ORF">CRE_22230</name>
</gene>
<feature type="region of interest" description="Disordered" evidence="11">
    <location>
        <begin position="96"/>
        <end position="161"/>
    </location>
</feature>
<dbReference type="PANTHER" id="PTHR14057:SF32">
    <property type="entry name" value="HOMEOBOX PROTEIN CEH-21-RELATED"/>
    <property type="match status" value="1"/>
</dbReference>
<dbReference type="InterPro" id="IPR010982">
    <property type="entry name" value="Lambda_DNA-bd_dom_sf"/>
</dbReference>
<name>E3NQV5_CAERE</name>
<keyword evidence="5 8" id="KW-0371">Homeobox</keyword>
<evidence type="ECO:0000256" key="9">
    <source>
        <dbReference type="RuleBase" id="RU000682"/>
    </source>
</evidence>
<dbReference type="InterPro" id="IPR001356">
    <property type="entry name" value="HD"/>
</dbReference>
<dbReference type="Gene3D" id="1.10.10.60">
    <property type="entry name" value="Homeodomain-like"/>
    <property type="match status" value="1"/>
</dbReference>
<evidence type="ECO:0000256" key="4">
    <source>
        <dbReference type="ARBA" id="ARBA00023125"/>
    </source>
</evidence>
<reference evidence="14" key="1">
    <citation type="submission" date="2007-07" db="EMBL/GenBank/DDBJ databases">
        <title>PCAP assembly of the Caenorhabditis remanei genome.</title>
        <authorList>
            <consortium name="The Caenorhabditis remanei Sequencing Consortium"/>
            <person name="Wilson R.K."/>
        </authorList>
    </citation>
    <scope>NUCLEOTIDE SEQUENCE [LARGE SCALE GENOMIC DNA]</scope>
    <source>
        <strain evidence="14">PB4641</strain>
    </source>
</reference>
<feature type="region of interest" description="Disordered" evidence="11">
    <location>
        <begin position="400"/>
        <end position="432"/>
    </location>
</feature>
<dbReference type="SMART" id="SM00389">
    <property type="entry name" value="HOX"/>
    <property type="match status" value="1"/>
</dbReference>
<feature type="DNA-binding region" description="Homeobox" evidence="8">
    <location>
        <begin position="341"/>
        <end position="400"/>
    </location>
</feature>
<evidence type="ECO:0000259" key="12">
    <source>
        <dbReference type="PROSITE" id="PS50071"/>
    </source>
</evidence>
<evidence type="ECO:0000256" key="1">
    <source>
        <dbReference type="ARBA" id="ARBA00004123"/>
    </source>
</evidence>
<dbReference type="SUPFAM" id="SSF47413">
    <property type="entry name" value="lambda repressor-like DNA-binding domains"/>
    <property type="match status" value="1"/>
</dbReference>